<reference evidence="1 2" key="1">
    <citation type="submission" date="2017-06" db="EMBL/GenBank/DDBJ databases">
        <title>Complete genome sequence of Paenibacillus donghaensis KCTC 13049T isolated from East Sea sediment, South Korea.</title>
        <authorList>
            <person name="Jung B.K."/>
            <person name="Hong S.-J."/>
            <person name="Shin J.-H."/>
        </authorList>
    </citation>
    <scope>NUCLEOTIDE SEQUENCE [LARGE SCALE GENOMIC DNA]</scope>
    <source>
        <strain evidence="1 2">KCTC 13049</strain>
    </source>
</reference>
<organism evidence="1 2">
    <name type="scientific">Paenibacillus donghaensis</name>
    <dbReference type="NCBI Taxonomy" id="414771"/>
    <lineage>
        <taxon>Bacteria</taxon>
        <taxon>Bacillati</taxon>
        <taxon>Bacillota</taxon>
        <taxon>Bacilli</taxon>
        <taxon>Bacillales</taxon>
        <taxon>Paenibacillaceae</taxon>
        <taxon>Paenibacillus</taxon>
    </lineage>
</organism>
<accession>A0A2Z2KN36</accession>
<sequence length="158" mass="18377">MNYGTREVIELLVFDENGNKVAHLDSLKQSYLKTSQGYSPYLYIKDALLNYDLLEFSHAEVKNNRSDYEKELNNEKDFKEISYNPKLVKKCKLIAKTLYRTDDTKEDKEVYFNIPNAKTNGAIDFTSCNEGEPSTFDSVFSIHSYNENGDIFKIRIEQ</sequence>
<name>A0A2Z2KN36_9BACL</name>
<dbReference type="AlphaFoldDB" id="A0A2Z2KN36"/>
<dbReference type="Proteomes" id="UP000249890">
    <property type="component" value="Chromosome"/>
</dbReference>
<gene>
    <name evidence="1" type="ORF">B9T62_18420</name>
</gene>
<protein>
    <submittedName>
        <fullName evidence="1">Uncharacterized protein</fullName>
    </submittedName>
</protein>
<evidence type="ECO:0000313" key="2">
    <source>
        <dbReference type="Proteomes" id="UP000249890"/>
    </source>
</evidence>
<dbReference type="RefSeq" id="WP_087916580.1">
    <property type="nucleotide sequence ID" value="NZ_CP021780.1"/>
</dbReference>
<proteinExistence type="predicted"/>
<dbReference type="OrthoDB" id="2631379at2"/>
<dbReference type="EMBL" id="CP021780">
    <property type="protein sequence ID" value="ASA22582.1"/>
    <property type="molecule type" value="Genomic_DNA"/>
</dbReference>
<evidence type="ECO:0000313" key="1">
    <source>
        <dbReference type="EMBL" id="ASA22582.1"/>
    </source>
</evidence>
<dbReference type="KEGG" id="pdh:B9T62_18420"/>
<keyword evidence="2" id="KW-1185">Reference proteome</keyword>